<dbReference type="AlphaFoldDB" id="A0A5J6QTF8"/>
<name>A0A5J6QTF8_9GAMM</name>
<evidence type="ECO:0000259" key="1">
    <source>
        <dbReference type="Pfam" id="PF13474"/>
    </source>
</evidence>
<dbReference type="Pfam" id="PF13474">
    <property type="entry name" value="SnoaL_3"/>
    <property type="match status" value="1"/>
</dbReference>
<evidence type="ECO:0000313" key="2">
    <source>
        <dbReference type="EMBL" id="QEY64086.1"/>
    </source>
</evidence>
<feature type="domain" description="SnoaL-like" evidence="1">
    <location>
        <begin position="6"/>
        <end position="128"/>
    </location>
</feature>
<dbReference type="KEGG" id="plal:FXN65_19245"/>
<dbReference type="RefSeq" id="WP_151135384.1">
    <property type="nucleotide sequence ID" value="NZ_CP043311.1"/>
</dbReference>
<sequence>MSEQQVQEAASKLVAAFAANDTEAYFAAFSEDASFVFHTCEQPLHTRAAYRELWEGWQRDGFQVLACQSLNPVVSLQGDVAIFYHDVATRLRIQGEEIESRERETIVFRRQQESGHWLACHEHLSAMPAHLPPT</sequence>
<dbReference type="InterPro" id="IPR032710">
    <property type="entry name" value="NTF2-like_dom_sf"/>
</dbReference>
<dbReference type="Proteomes" id="UP000327179">
    <property type="component" value="Chromosome"/>
</dbReference>
<dbReference type="SUPFAM" id="SSF54427">
    <property type="entry name" value="NTF2-like"/>
    <property type="match status" value="1"/>
</dbReference>
<dbReference type="EMBL" id="CP043311">
    <property type="protein sequence ID" value="QEY64086.1"/>
    <property type="molecule type" value="Genomic_DNA"/>
</dbReference>
<evidence type="ECO:0000313" key="3">
    <source>
        <dbReference type="Proteomes" id="UP000327179"/>
    </source>
</evidence>
<reference evidence="2 3" key="1">
    <citation type="submission" date="2019-08" db="EMBL/GenBank/DDBJ databases">
        <title>Whole-genome Sequencing of e-waste polymer degrading bacterium Pseudomonas sp. strain PE08.</title>
        <authorList>
            <person name="Kirdat K."/>
            <person name="Debbarma P."/>
            <person name="Narawade N."/>
            <person name="Suyal D."/>
            <person name="Thorat V."/>
            <person name="Shouche Y."/>
            <person name="Goel R."/>
            <person name="Yadav A."/>
        </authorList>
    </citation>
    <scope>NUCLEOTIDE SEQUENCE [LARGE SCALE GENOMIC DNA]</scope>
    <source>
        <strain evidence="2 3">PE08</strain>
    </source>
</reference>
<accession>A0A5J6QTF8</accession>
<gene>
    <name evidence="2" type="ORF">FXN65_19245</name>
</gene>
<dbReference type="Gene3D" id="3.10.450.50">
    <property type="match status" value="1"/>
</dbReference>
<proteinExistence type="predicted"/>
<organism evidence="2 3">
    <name type="scientific">Metapseudomonas lalkuanensis</name>
    <dbReference type="NCBI Taxonomy" id="2604832"/>
    <lineage>
        <taxon>Bacteria</taxon>
        <taxon>Pseudomonadati</taxon>
        <taxon>Pseudomonadota</taxon>
        <taxon>Gammaproteobacteria</taxon>
        <taxon>Pseudomonadales</taxon>
        <taxon>Pseudomonadaceae</taxon>
        <taxon>Metapseudomonas</taxon>
    </lineage>
</organism>
<keyword evidence="3" id="KW-1185">Reference proteome</keyword>
<protein>
    <submittedName>
        <fullName evidence="2">Nuclear transport factor 2 family protein</fullName>
    </submittedName>
</protein>
<dbReference type="InterPro" id="IPR037401">
    <property type="entry name" value="SnoaL-like"/>
</dbReference>